<dbReference type="InterPro" id="IPR002110">
    <property type="entry name" value="Ankyrin_rpt"/>
</dbReference>
<dbReference type="Gene3D" id="1.25.40.20">
    <property type="entry name" value="Ankyrin repeat-containing domain"/>
    <property type="match status" value="1"/>
</dbReference>
<accession>A0A7R9DKL1</accession>
<proteinExistence type="predicted"/>
<dbReference type="SUPFAM" id="SSF48403">
    <property type="entry name" value="Ankyrin repeat"/>
    <property type="match status" value="1"/>
</dbReference>
<dbReference type="Pfam" id="PF13637">
    <property type="entry name" value="Ank_4"/>
    <property type="match status" value="1"/>
</dbReference>
<gene>
    <name evidence="1" type="ORF">TPSB3V08_LOCUS10293</name>
</gene>
<dbReference type="EMBL" id="OD009146">
    <property type="protein sequence ID" value="CAD7415384.1"/>
    <property type="molecule type" value="Genomic_DNA"/>
</dbReference>
<reference evidence="1" key="1">
    <citation type="submission" date="2020-11" db="EMBL/GenBank/DDBJ databases">
        <authorList>
            <person name="Tran Van P."/>
        </authorList>
    </citation>
    <scope>NUCLEOTIDE SEQUENCE</scope>
</reference>
<dbReference type="InterPro" id="IPR036770">
    <property type="entry name" value="Ankyrin_rpt-contain_sf"/>
</dbReference>
<evidence type="ECO:0000313" key="1">
    <source>
        <dbReference type="EMBL" id="CAD7415384.1"/>
    </source>
</evidence>
<name>A0A7R9DKL1_TIMPO</name>
<dbReference type="AlphaFoldDB" id="A0A7R9DKL1"/>
<sequence>MMDYFYKLVLKTLLLIGGIERNPGPEQGPPPLVAQYEGYGKNYIWRKIVELLERSLDPSCVVYQQLEDIKNCRYPLLSVGSIALGGHVPAVRLLLQRGANVNKTDSWGDTPLYSSSSNGYLTVCQLLA</sequence>
<organism evidence="1">
    <name type="scientific">Timema poppense</name>
    <name type="common">Walking stick</name>
    <dbReference type="NCBI Taxonomy" id="170557"/>
    <lineage>
        <taxon>Eukaryota</taxon>
        <taxon>Metazoa</taxon>
        <taxon>Ecdysozoa</taxon>
        <taxon>Arthropoda</taxon>
        <taxon>Hexapoda</taxon>
        <taxon>Insecta</taxon>
        <taxon>Pterygota</taxon>
        <taxon>Neoptera</taxon>
        <taxon>Polyneoptera</taxon>
        <taxon>Phasmatodea</taxon>
        <taxon>Timematodea</taxon>
        <taxon>Timematoidea</taxon>
        <taxon>Timematidae</taxon>
        <taxon>Timema</taxon>
    </lineage>
</organism>
<protein>
    <submittedName>
        <fullName evidence="1">Uncharacterized protein</fullName>
    </submittedName>
</protein>